<keyword evidence="8 11" id="KW-0030">Aminoacyl-tRNA synthetase</keyword>
<name>A0A5C3MMF7_9AGAM</name>
<dbReference type="GO" id="GO:0005524">
    <property type="term" value="F:ATP binding"/>
    <property type="evidence" value="ECO:0007669"/>
    <property type="project" value="UniProtKB-KW"/>
</dbReference>
<keyword evidence="7 11" id="KW-0648">Protein biosynthesis</keyword>
<dbReference type="HAMAP" id="MF_00140_B">
    <property type="entry name" value="Trp_tRNA_synth_B"/>
    <property type="match status" value="1"/>
</dbReference>
<dbReference type="GO" id="GO:0004830">
    <property type="term" value="F:tryptophan-tRNA ligase activity"/>
    <property type="evidence" value="ECO:0007669"/>
    <property type="project" value="UniProtKB-EC"/>
</dbReference>
<keyword evidence="13" id="KW-1185">Reference proteome</keyword>
<dbReference type="EC" id="6.1.1.2" evidence="3"/>
<dbReference type="NCBIfam" id="TIGR00233">
    <property type="entry name" value="trpS"/>
    <property type="match status" value="1"/>
</dbReference>
<keyword evidence="6 11" id="KW-0067">ATP-binding</keyword>
<dbReference type="AlphaFoldDB" id="A0A5C3MMF7"/>
<keyword evidence="4 11" id="KW-0436">Ligase</keyword>
<dbReference type="GO" id="GO:0070183">
    <property type="term" value="P:mitochondrial tryptophanyl-tRNA aminoacylation"/>
    <property type="evidence" value="ECO:0007669"/>
    <property type="project" value="TreeGrafter"/>
</dbReference>
<dbReference type="OrthoDB" id="15808at2759"/>
<dbReference type="Pfam" id="PF00579">
    <property type="entry name" value="tRNA-synt_1b"/>
    <property type="match status" value="1"/>
</dbReference>
<comment type="catalytic activity">
    <reaction evidence="10">
        <text>tRNA(Trp) + L-tryptophan + ATP = L-tryptophyl-tRNA(Trp) + AMP + diphosphate + H(+)</text>
        <dbReference type="Rhea" id="RHEA:24080"/>
        <dbReference type="Rhea" id="RHEA-COMP:9671"/>
        <dbReference type="Rhea" id="RHEA-COMP:9705"/>
        <dbReference type="ChEBI" id="CHEBI:15378"/>
        <dbReference type="ChEBI" id="CHEBI:30616"/>
        <dbReference type="ChEBI" id="CHEBI:33019"/>
        <dbReference type="ChEBI" id="CHEBI:57912"/>
        <dbReference type="ChEBI" id="CHEBI:78442"/>
        <dbReference type="ChEBI" id="CHEBI:78535"/>
        <dbReference type="ChEBI" id="CHEBI:456215"/>
        <dbReference type="EC" id="6.1.1.2"/>
    </reaction>
</comment>
<evidence type="ECO:0000256" key="6">
    <source>
        <dbReference type="ARBA" id="ARBA00022840"/>
    </source>
</evidence>
<evidence type="ECO:0000256" key="5">
    <source>
        <dbReference type="ARBA" id="ARBA00022741"/>
    </source>
</evidence>
<dbReference type="STRING" id="5364.A0A5C3MMF7"/>
<dbReference type="PANTHER" id="PTHR43766">
    <property type="entry name" value="TRYPTOPHAN--TRNA LIGASE, MITOCHONDRIAL"/>
    <property type="match status" value="1"/>
</dbReference>
<dbReference type="InterPro" id="IPR014729">
    <property type="entry name" value="Rossmann-like_a/b/a_fold"/>
</dbReference>
<sequence>MSSASLRRVAGACRVRCGLPCQLGGARYYGTGPSQAEARDEDTASRNAPNVHARSRTYFSGIQPTGVPHLGNYLGALRNWVKLQREAKPNDTLYFSVVGWHALTLPQDRNALLKAQTDMVALLLAVGLDPERSIIFHQNQNPDHLELAWYLNCITPVGKLRRMTTWKGRLADARNANDESEVDDSLLNTGLFTYPVLQAADILLYKATHVPVGEDQQQHIELSRDLADSLNRQLGAHNKEFRRTFPLPEAVYTPSKRILSLRDPSSKMSKSSPFEQSRILLTDKPEAIKSKIRKAVTDSNSEIAYDPINRPGTANLLTILAACEDAQPEQVAERYAGKDHGILKADVIDAILELLRRPREEYERLIQARDYLDRIVEGGLFKARSASGKVMRTVRDRLGMLAIP</sequence>
<comment type="similarity">
    <text evidence="2 11">Belongs to the class-I aminoacyl-tRNA synthetase family.</text>
</comment>
<evidence type="ECO:0000313" key="12">
    <source>
        <dbReference type="EMBL" id="TFK45526.1"/>
    </source>
</evidence>
<evidence type="ECO:0000256" key="11">
    <source>
        <dbReference type="RuleBase" id="RU363036"/>
    </source>
</evidence>
<dbReference type="EMBL" id="ML213541">
    <property type="protein sequence ID" value="TFK45526.1"/>
    <property type="molecule type" value="Genomic_DNA"/>
</dbReference>
<keyword evidence="5 11" id="KW-0547">Nucleotide-binding</keyword>
<dbReference type="GO" id="GO:0005759">
    <property type="term" value="C:mitochondrial matrix"/>
    <property type="evidence" value="ECO:0007669"/>
    <property type="project" value="TreeGrafter"/>
</dbReference>
<reference evidence="12 13" key="1">
    <citation type="journal article" date="2019" name="Nat. Ecol. Evol.">
        <title>Megaphylogeny resolves global patterns of mushroom evolution.</title>
        <authorList>
            <person name="Varga T."/>
            <person name="Krizsan K."/>
            <person name="Foldi C."/>
            <person name="Dima B."/>
            <person name="Sanchez-Garcia M."/>
            <person name="Sanchez-Ramirez S."/>
            <person name="Szollosi G.J."/>
            <person name="Szarkandi J.G."/>
            <person name="Papp V."/>
            <person name="Albert L."/>
            <person name="Andreopoulos W."/>
            <person name="Angelini C."/>
            <person name="Antonin V."/>
            <person name="Barry K.W."/>
            <person name="Bougher N.L."/>
            <person name="Buchanan P."/>
            <person name="Buyck B."/>
            <person name="Bense V."/>
            <person name="Catcheside P."/>
            <person name="Chovatia M."/>
            <person name="Cooper J."/>
            <person name="Damon W."/>
            <person name="Desjardin D."/>
            <person name="Finy P."/>
            <person name="Geml J."/>
            <person name="Haridas S."/>
            <person name="Hughes K."/>
            <person name="Justo A."/>
            <person name="Karasinski D."/>
            <person name="Kautmanova I."/>
            <person name="Kiss B."/>
            <person name="Kocsube S."/>
            <person name="Kotiranta H."/>
            <person name="LaButti K.M."/>
            <person name="Lechner B.E."/>
            <person name="Liimatainen K."/>
            <person name="Lipzen A."/>
            <person name="Lukacs Z."/>
            <person name="Mihaltcheva S."/>
            <person name="Morgado L.N."/>
            <person name="Niskanen T."/>
            <person name="Noordeloos M.E."/>
            <person name="Ohm R.A."/>
            <person name="Ortiz-Santana B."/>
            <person name="Ovrebo C."/>
            <person name="Racz N."/>
            <person name="Riley R."/>
            <person name="Savchenko A."/>
            <person name="Shiryaev A."/>
            <person name="Soop K."/>
            <person name="Spirin V."/>
            <person name="Szebenyi C."/>
            <person name="Tomsovsky M."/>
            <person name="Tulloss R.E."/>
            <person name="Uehling J."/>
            <person name="Grigoriev I.V."/>
            <person name="Vagvolgyi C."/>
            <person name="Papp T."/>
            <person name="Martin F.M."/>
            <person name="Miettinen O."/>
            <person name="Hibbett D.S."/>
            <person name="Nagy L.G."/>
        </authorList>
    </citation>
    <scope>NUCLEOTIDE SEQUENCE [LARGE SCALE GENOMIC DNA]</scope>
    <source>
        <strain evidence="12 13">OMC1185</strain>
    </source>
</reference>
<dbReference type="PRINTS" id="PR01039">
    <property type="entry name" value="TRNASYNTHTRP"/>
</dbReference>
<dbReference type="Proteomes" id="UP000305948">
    <property type="component" value="Unassembled WGS sequence"/>
</dbReference>
<dbReference type="Gene3D" id="3.40.50.620">
    <property type="entry name" value="HUPs"/>
    <property type="match status" value="1"/>
</dbReference>
<dbReference type="InterPro" id="IPR024109">
    <property type="entry name" value="Trp-tRNA-ligase_bac-type"/>
</dbReference>
<organism evidence="12 13">
    <name type="scientific">Heliocybe sulcata</name>
    <dbReference type="NCBI Taxonomy" id="5364"/>
    <lineage>
        <taxon>Eukaryota</taxon>
        <taxon>Fungi</taxon>
        <taxon>Dikarya</taxon>
        <taxon>Basidiomycota</taxon>
        <taxon>Agaricomycotina</taxon>
        <taxon>Agaricomycetes</taxon>
        <taxon>Gloeophyllales</taxon>
        <taxon>Gloeophyllaceae</taxon>
        <taxon>Heliocybe</taxon>
    </lineage>
</organism>
<evidence type="ECO:0000256" key="7">
    <source>
        <dbReference type="ARBA" id="ARBA00022917"/>
    </source>
</evidence>
<evidence type="ECO:0000256" key="2">
    <source>
        <dbReference type="ARBA" id="ARBA00005594"/>
    </source>
</evidence>
<dbReference type="SUPFAM" id="SSF52374">
    <property type="entry name" value="Nucleotidylyl transferase"/>
    <property type="match status" value="1"/>
</dbReference>
<proteinExistence type="inferred from homology"/>
<dbReference type="InterPro" id="IPR002305">
    <property type="entry name" value="aa-tRNA-synth_Ic"/>
</dbReference>
<dbReference type="InterPro" id="IPR050203">
    <property type="entry name" value="Trp-tRNA_synthetase"/>
</dbReference>
<dbReference type="InterPro" id="IPR001412">
    <property type="entry name" value="aa-tRNA-synth_I_CS"/>
</dbReference>
<protein>
    <recommendedName>
        <fullName evidence="3">tryptophan--tRNA ligase</fullName>
        <ecNumber evidence="3">6.1.1.2</ecNumber>
    </recommendedName>
    <alternativeName>
        <fullName evidence="9">Tryptophanyl-tRNA synthetase</fullName>
    </alternativeName>
</protein>
<evidence type="ECO:0000313" key="13">
    <source>
        <dbReference type="Proteomes" id="UP000305948"/>
    </source>
</evidence>
<evidence type="ECO:0000256" key="3">
    <source>
        <dbReference type="ARBA" id="ARBA00013161"/>
    </source>
</evidence>
<evidence type="ECO:0000256" key="4">
    <source>
        <dbReference type="ARBA" id="ARBA00022598"/>
    </source>
</evidence>
<dbReference type="PANTHER" id="PTHR43766:SF1">
    <property type="entry name" value="TRYPTOPHAN--TRNA LIGASE, MITOCHONDRIAL"/>
    <property type="match status" value="1"/>
</dbReference>
<evidence type="ECO:0000256" key="9">
    <source>
        <dbReference type="ARBA" id="ARBA00030268"/>
    </source>
</evidence>
<dbReference type="CDD" id="cd00806">
    <property type="entry name" value="TrpRS_core"/>
    <property type="match status" value="1"/>
</dbReference>
<evidence type="ECO:0000256" key="8">
    <source>
        <dbReference type="ARBA" id="ARBA00023146"/>
    </source>
</evidence>
<accession>A0A5C3MMF7</accession>
<evidence type="ECO:0000256" key="10">
    <source>
        <dbReference type="ARBA" id="ARBA00049929"/>
    </source>
</evidence>
<dbReference type="PROSITE" id="PS00178">
    <property type="entry name" value="AA_TRNA_LIGASE_I"/>
    <property type="match status" value="1"/>
</dbReference>
<gene>
    <name evidence="12" type="ORF">OE88DRAFT_1639802</name>
</gene>
<dbReference type="Gene3D" id="1.10.240.10">
    <property type="entry name" value="Tyrosyl-Transfer RNA Synthetase"/>
    <property type="match status" value="1"/>
</dbReference>
<dbReference type="FunFam" id="1.10.240.10:FF:000002">
    <property type="entry name" value="Tryptophan--tRNA ligase"/>
    <property type="match status" value="1"/>
</dbReference>
<dbReference type="InterPro" id="IPR002306">
    <property type="entry name" value="Trp-tRNA-ligase"/>
</dbReference>
<evidence type="ECO:0000256" key="1">
    <source>
        <dbReference type="ARBA" id="ARBA00004173"/>
    </source>
</evidence>
<comment type="subcellular location">
    <subcellularLocation>
        <location evidence="1">Mitochondrion</location>
    </subcellularLocation>
</comment>